<evidence type="ECO:0000313" key="2">
    <source>
        <dbReference type="Proteomes" id="UP000034201"/>
    </source>
</evidence>
<protein>
    <submittedName>
        <fullName evidence="1">Methyltransferase, UbiE/COQ5 family</fullName>
    </submittedName>
</protein>
<sequence>MGSEEIAFGRKKDIIEYYEKSRWGYRLFWFRDDDLAMHYGFWGSRTKSLHEALLNENRFLADKARIIEGEYVLDAGCGVGII</sequence>
<dbReference type="GO" id="GO:0032259">
    <property type="term" value="P:methylation"/>
    <property type="evidence" value="ECO:0007669"/>
    <property type="project" value="UniProtKB-KW"/>
</dbReference>
<dbReference type="SUPFAM" id="SSF53335">
    <property type="entry name" value="S-adenosyl-L-methionine-dependent methyltransferases"/>
    <property type="match status" value="1"/>
</dbReference>
<evidence type="ECO:0000313" key="1">
    <source>
        <dbReference type="EMBL" id="KKW20715.1"/>
    </source>
</evidence>
<dbReference type="EMBL" id="LCQQ01000025">
    <property type="protein sequence ID" value="KKW20715.1"/>
    <property type="molecule type" value="Genomic_DNA"/>
</dbReference>
<dbReference type="Gene3D" id="3.40.50.150">
    <property type="entry name" value="Vaccinia Virus protein VP39"/>
    <property type="match status" value="1"/>
</dbReference>
<keyword evidence="1" id="KW-0489">Methyltransferase</keyword>
<gene>
    <name evidence="1" type="ORF">UY61_C0025G0018</name>
</gene>
<proteinExistence type="predicted"/>
<dbReference type="AlphaFoldDB" id="A0A0G1WQ98"/>
<accession>A0A0G1WQ98</accession>
<comment type="caution">
    <text evidence="1">The sequence shown here is derived from an EMBL/GenBank/DDBJ whole genome shotgun (WGS) entry which is preliminary data.</text>
</comment>
<dbReference type="Proteomes" id="UP000034201">
    <property type="component" value="Unassembled WGS sequence"/>
</dbReference>
<name>A0A0G1WQ98_9BACT</name>
<dbReference type="InterPro" id="IPR029063">
    <property type="entry name" value="SAM-dependent_MTases_sf"/>
</dbReference>
<organism evidence="1 2">
    <name type="scientific">Candidatus Adlerbacteria bacterium GW2011_GWC1_50_9</name>
    <dbReference type="NCBI Taxonomy" id="1618608"/>
    <lineage>
        <taxon>Bacteria</taxon>
        <taxon>Candidatus Adleribacteriota</taxon>
    </lineage>
</organism>
<keyword evidence="1" id="KW-0808">Transferase</keyword>
<dbReference type="GO" id="GO:0008168">
    <property type="term" value="F:methyltransferase activity"/>
    <property type="evidence" value="ECO:0007669"/>
    <property type="project" value="UniProtKB-KW"/>
</dbReference>
<reference evidence="1 2" key="1">
    <citation type="journal article" date="2015" name="Nature">
        <title>rRNA introns, odd ribosomes, and small enigmatic genomes across a large radiation of phyla.</title>
        <authorList>
            <person name="Brown C.T."/>
            <person name="Hug L.A."/>
            <person name="Thomas B.C."/>
            <person name="Sharon I."/>
            <person name="Castelle C.J."/>
            <person name="Singh A."/>
            <person name="Wilkins M.J."/>
            <person name="Williams K.H."/>
            <person name="Banfield J.F."/>
        </authorList>
    </citation>
    <scope>NUCLEOTIDE SEQUENCE [LARGE SCALE GENOMIC DNA]</scope>
</reference>